<feature type="non-terminal residue" evidence="1">
    <location>
        <position position="1"/>
    </location>
</feature>
<evidence type="ECO:0000313" key="1">
    <source>
        <dbReference type="EMBL" id="KYN19130.1"/>
    </source>
</evidence>
<dbReference type="Gene3D" id="3.60.10.10">
    <property type="entry name" value="Endonuclease/exonuclease/phosphatase"/>
    <property type="match status" value="1"/>
</dbReference>
<name>A0A151J7C2_9HYME</name>
<dbReference type="AlphaFoldDB" id="A0A151J7C2"/>
<evidence type="ECO:0000313" key="2">
    <source>
        <dbReference type="Proteomes" id="UP000078492"/>
    </source>
</evidence>
<gene>
    <name evidence="1" type="ORF">ALC57_08542</name>
</gene>
<proteinExistence type="predicted"/>
<keyword evidence="2" id="KW-1185">Reference proteome</keyword>
<dbReference type="SUPFAM" id="SSF56219">
    <property type="entry name" value="DNase I-like"/>
    <property type="match status" value="1"/>
</dbReference>
<dbReference type="InterPro" id="IPR036691">
    <property type="entry name" value="Endo/exonu/phosph_ase_sf"/>
</dbReference>
<protein>
    <recommendedName>
        <fullName evidence="3">Endonuclease/exonuclease/phosphatase domain-containing protein</fullName>
    </recommendedName>
</protein>
<dbReference type="Proteomes" id="UP000078492">
    <property type="component" value="Unassembled WGS sequence"/>
</dbReference>
<accession>A0A151J7C2</accession>
<evidence type="ECO:0008006" key="3">
    <source>
        <dbReference type="Google" id="ProtNLM"/>
    </source>
</evidence>
<dbReference type="EMBL" id="KQ979779">
    <property type="protein sequence ID" value="KYN19130.1"/>
    <property type="molecule type" value="Genomic_DNA"/>
</dbReference>
<organism evidence="1 2">
    <name type="scientific">Trachymyrmex cornetzi</name>
    <dbReference type="NCBI Taxonomy" id="471704"/>
    <lineage>
        <taxon>Eukaryota</taxon>
        <taxon>Metazoa</taxon>
        <taxon>Ecdysozoa</taxon>
        <taxon>Arthropoda</taxon>
        <taxon>Hexapoda</taxon>
        <taxon>Insecta</taxon>
        <taxon>Pterygota</taxon>
        <taxon>Neoptera</taxon>
        <taxon>Endopterygota</taxon>
        <taxon>Hymenoptera</taxon>
        <taxon>Apocrita</taxon>
        <taxon>Aculeata</taxon>
        <taxon>Formicoidea</taxon>
        <taxon>Formicidae</taxon>
        <taxon>Myrmicinae</taxon>
        <taxon>Trachymyrmex</taxon>
    </lineage>
</organism>
<sequence length="154" mass="17733">LRLCHVNCQSLLSHFTEFWEFFLQESLDLIAMSETWLEPHIPDCFVELPGYQLFGLDRTSVAQCFVCVGTFLLAVVYRPRKFGHLSIFHDNFEVLLPSFSAAVVIGDFNINLNRSFFDVDFLLDFCCHLFLVPFGDTYFTSTSHSCIDHCLISD</sequence>
<reference evidence="1 2" key="1">
    <citation type="submission" date="2015-09" db="EMBL/GenBank/DDBJ databases">
        <title>Trachymyrmex cornetzi WGS genome.</title>
        <authorList>
            <person name="Nygaard S."/>
            <person name="Hu H."/>
            <person name="Boomsma J."/>
            <person name="Zhang G."/>
        </authorList>
    </citation>
    <scope>NUCLEOTIDE SEQUENCE [LARGE SCALE GENOMIC DNA]</scope>
    <source>
        <strain evidence="1">Tcor2-1</strain>
        <tissue evidence="1">Whole body</tissue>
    </source>
</reference>